<gene>
    <name evidence="2" type="ORF">SY1_11480</name>
</gene>
<dbReference type="InterPro" id="IPR036869">
    <property type="entry name" value="J_dom_sf"/>
</dbReference>
<evidence type="ECO:0000313" key="3">
    <source>
        <dbReference type="Proteomes" id="UP000008957"/>
    </source>
</evidence>
<feature type="transmembrane region" description="Helical" evidence="1">
    <location>
        <begin position="104"/>
        <end position="120"/>
    </location>
</feature>
<evidence type="ECO:0008006" key="4">
    <source>
        <dbReference type="Google" id="ProtNLM"/>
    </source>
</evidence>
<proteinExistence type="predicted"/>
<protein>
    <recommendedName>
        <fullName evidence="4">J domain-containing protein</fullName>
    </recommendedName>
</protein>
<evidence type="ECO:0000256" key="1">
    <source>
        <dbReference type="SAM" id="Phobius"/>
    </source>
</evidence>
<sequence>MDELRAYAVLGVPGDSPFTAVHQAYCLLCCLYSAENDPSPEAAMKYQEVRTAYAVLKEKFENKSISTQRNHDVSVPQGSFSADAIANLIFFEARREKEEKRRRRIRLLGAVGGSLLFPILSGSGMYLLFGLLSIPATYLLCSFLEQNDILSQRGTDEAFFSLPCLSWFLWHLFVSFEAYRGDASFLLVVKLIGRQTYFIMIAYFLSLWLRRG</sequence>
<accession>A0AB94IX15</accession>
<dbReference type="KEGG" id="sbr:SY1_11480"/>
<reference evidence="3" key="1">
    <citation type="submission" date="2010-03" db="EMBL/GenBank/DDBJ databases">
        <title>The genome sequence of Synergistetes sp. SGP1.</title>
        <authorList>
            <consortium name="metaHIT consortium -- http://www.metahit.eu/"/>
            <person name="Pajon A."/>
            <person name="Turner K."/>
            <person name="Parkhill J."/>
            <person name="Wade W."/>
            <person name="Vartoukian S."/>
        </authorList>
    </citation>
    <scope>NUCLEOTIDE SEQUENCE [LARGE SCALE GENOMIC DNA]</scope>
    <source>
        <strain evidence="3">SGP1</strain>
    </source>
</reference>
<evidence type="ECO:0000313" key="2">
    <source>
        <dbReference type="EMBL" id="CBL28323.1"/>
    </source>
</evidence>
<reference evidence="2 3" key="2">
    <citation type="submission" date="2010-03" db="EMBL/GenBank/DDBJ databases">
        <authorList>
            <person name="Pajon A."/>
        </authorList>
    </citation>
    <scope>NUCLEOTIDE SEQUENCE [LARGE SCALE GENOMIC DNA]</scope>
    <source>
        <strain evidence="2 3">SGP1</strain>
    </source>
</reference>
<keyword evidence="1" id="KW-1133">Transmembrane helix</keyword>
<name>A0AB94IX15_9BACT</name>
<dbReference type="RefSeq" id="WP_015556470.1">
    <property type="nucleotide sequence ID" value="NC_021038.1"/>
</dbReference>
<dbReference type="Proteomes" id="UP000008957">
    <property type="component" value="Chromosome"/>
</dbReference>
<keyword evidence="1" id="KW-0812">Transmembrane</keyword>
<dbReference type="EMBL" id="FP929056">
    <property type="protein sequence ID" value="CBL28323.1"/>
    <property type="molecule type" value="Genomic_DNA"/>
</dbReference>
<feature type="transmembrane region" description="Helical" evidence="1">
    <location>
        <begin position="185"/>
        <end position="209"/>
    </location>
</feature>
<dbReference type="AlphaFoldDB" id="A0AB94IX15"/>
<keyword evidence="3" id="KW-1185">Reference proteome</keyword>
<organism evidence="2 3">
    <name type="scientific">Fretibacterium fastidiosum</name>
    <dbReference type="NCBI Taxonomy" id="651822"/>
    <lineage>
        <taxon>Bacteria</taxon>
        <taxon>Thermotogati</taxon>
        <taxon>Synergistota</taxon>
        <taxon>Synergistia</taxon>
        <taxon>Synergistales</taxon>
        <taxon>Aminobacteriaceae</taxon>
        <taxon>Fretibacterium</taxon>
    </lineage>
</organism>
<dbReference type="SUPFAM" id="SSF46565">
    <property type="entry name" value="Chaperone J-domain"/>
    <property type="match status" value="1"/>
</dbReference>
<dbReference type="Gene3D" id="1.10.287.110">
    <property type="entry name" value="DnaJ domain"/>
    <property type="match status" value="1"/>
</dbReference>
<keyword evidence="1" id="KW-0472">Membrane</keyword>